<organism evidence="1 2">
    <name type="scientific">Marinomonas rhodophyticola</name>
    <dbReference type="NCBI Taxonomy" id="2992803"/>
    <lineage>
        <taxon>Bacteria</taxon>
        <taxon>Pseudomonadati</taxon>
        <taxon>Pseudomonadota</taxon>
        <taxon>Gammaproteobacteria</taxon>
        <taxon>Oceanospirillales</taxon>
        <taxon>Oceanospirillaceae</taxon>
        <taxon>Marinomonas</taxon>
    </lineage>
</organism>
<reference evidence="1" key="1">
    <citation type="submission" date="2022-11" db="EMBL/GenBank/DDBJ databases">
        <title>Marinomonas sp. nov., isolated from marine algae.</title>
        <authorList>
            <person name="Choi D.G."/>
            <person name="Kim J.M."/>
            <person name="Lee J.K."/>
            <person name="Baek J.H."/>
            <person name="Jeon C.O."/>
        </authorList>
    </citation>
    <scope>NUCLEOTIDE SEQUENCE</scope>
    <source>
        <strain evidence="1">KJ51-3</strain>
    </source>
</reference>
<keyword evidence="2" id="KW-1185">Reference proteome</keyword>
<evidence type="ECO:0000313" key="2">
    <source>
        <dbReference type="Proteomes" id="UP001431181"/>
    </source>
</evidence>
<protein>
    <submittedName>
        <fullName evidence="1">Uncharacterized protein</fullName>
    </submittedName>
</protein>
<proteinExistence type="predicted"/>
<gene>
    <name evidence="1" type="ORF">ONZ52_19710</name>
</gene>
<sequence>MNSHDGNFFCELLIVNSRDFKKENTKEFPYLSICPAKLKECSENKVGIKPEKTKLFNELKEFTVEFNVNNDAGDRYNTVIDLDCWMSLNLSLYNIFERVDFYLGNSLSSNGLDIEYNLDKSVKVFNRAIKDLKFNKKTSGGRKIYDQKIFLSEFKKTTSAFTDNDLIRSAQSIEQLFFTRNSYIYIDVTEISTADAKTGIQRVVKSIIENIPSEFSERIYLVKYNSGGWYDYAHDFHQEKLGKSAREGIAVPSHGDHFLALDLFLGHLDQRQKLYEVWRVRGVTLSFVVYDILPVQCPHFLMKI</sequence>
<name>A0ABT3KKG1_9GAMM</name>
<accession>A0ABT3KKG1</accession>
<dbReference type="RefSeq" id="WP_265220366.1">
    <property type="nucleotide sequence ID" value="NZ_JAPEUL010000011.1"/>
</dbReference>
<comment type="caution">
    <text evidence="1">The sequence shown here is derived from an EMBL/GenBank/DDBJ whole genome shotgun (WGS) entry which is preliminary data.</text>
</comment>
<evidence type="ECO:0000313" key="1">
    <source>
        <dbReference type="EMBL" id="MCW4631027.1"/>
    </source>
</evidence>
<dbReference type="EMBL" id="JAPEUL010000011">
    <property type="protein sequence ID" value="MCW4631027.1"/>
    <property type="molecule type" value="Genomic_DNA"/>
</dbReference>
<dbReference type="Proteomes" id="UP001431181">
    <property type="component" value="Unassembled WGS sequence"/>
</dbReference>